<comment type="similarity">
    <text evidence="1">Belongs to the CapA family.</text>
</comment>
<dbReference type="Pfam" id="PF01875">
    <property type="entry name" value="Memo"/>
    <property type="match status" value="1"/>
</dbReference>
<gene>
    <name evidence="3" type="primary">amrB</name>
    <name evidence="3" type="ORF">COY93_00065</name>
</gene>
<comment type="caution">
    <text evidence="3">The sequence shown here is derived from an EMBL/GenBank/DDBJ whole genome shotgun (WGS) entry which is preliminary data.</text>
</comment>
<evidence type="ECO:0000313" key="3">
    <source>
        <dbReference type="EMBL" id="PIY63417.1"/>
    </source>
</evidence>
<dbReference type="PANTHER" id="PTHR33393:SF13">
    <property type="entry name" value="PGA BIOSYNTHESIS PROTEIN CAPA"/>
    <property type="match status" value="1"/>
</dbReference>
<dbReference type="Proteomes" id="UP000230973">
    <property type="component" value="Unassembled WGS sequence"/>
</dbReference>
<feature type="domain" description="Capsule synthesis protein CapA" evidence="2">
    <location>
        <begin position="335"/>
        <end position="555"/>
    </location>
</feature>
<reference evidence="4" key="1">
    <citation type="submission" date="2017-09" db="EMBL/GenBank/DDBJ databases">
        <title>Depth-based differentiation of microbial function through sediment-hosted aquifers and enrichment of novel symbionts in the deep terrestrial subsurface.</title>
        <authorList>
            <person name="Probst A.J."/>
            <person name="Ladd B."/>
            <person name="Jarett J.K."/>
            <person name="Geller-Mcgrath D.E."/>
            <person name="Sieber C.M.K."/>
            <person name="Emerson J.B."/>
            <person name="Anantharaman K."/>
            <person name="Thomas B.C."/>
            <person name="Malmstrom R."/>
            <person name="Stieglmeier M."/>
            <person name="Klingl A."/>
            <person name="Woyke T."/>
            <person name="Ryan C.M."/>
            <person name="Banfield J.F."/>
        </authorList>
    </citation>
    <scope>NUCLEOTIDE SEQUENCE [LARGE SCALE GENOMIC DNA]</scope>
</reference>
<dbReference type="Gene3D" id="3.40.830.10">
    <property type="entry name" value="LigB-like"/>
    <property type="match status" value="1"/>
</dbReference>
<sequence>MRLTHIIAVVAVALALGSGIFTWKVWGGERDIRARPVHLVVRPAADRESPKTEPSPSYSSGMEPAEFFDRAYEQADELPHVPARSILVAHHLLVAPRIAELFESIGDDRLRTVIILSPNHFSVGGSSALLSRGTWNTPYGPVSTDTDAIDRLLKATAGLDLPPTGHIRHDVRVDERAFPGEHGIGSITPFVARSFPNARIVPIVLHDSLPLEGQQALAAAIVASIPDAIVVASMDMSHNLPSYAASFHDEITLTALERGRCDGTCGLEIDANAVMGVLFEVNRLRGEQAWTETYHGNSLGLLNTTDANSSAWRENTSHIIGRFTEGPPEGESLASMIFVGDVMLDRDIRLMIDRDGPDAPWQEMDRFLSGTDLAVENLEGVLSDRSSKMTYGPPFELVMSPEAVGEAGSHLDLVSLANNHTRDLGSSGETEMQNRLDEIGLPWFGSWRSPLPVHRGEIDGLAYSIIGYHAFAPDELELLDVIASEKRDGRLVIVMPHWGNEYATTHSVAQHALAQKMIEAGADLIVGSHPHLVQDIELVDGVPVVYSLGNFIFDQYNVEGWNQLALDVMTDGKTLSLRLLPTYGRGGRPTPVSDATAAAIFKSIAERSDPQIADQLLSGRLDCVIRSY</sequence>
<name>A0A2M7QB83_9BACT</name>
<dbReference type="CDD" id="cd07381">
    <property type="entry name" value="MPP_CapA"/>
    <property type="match status" value="1"/>
</dbReference>
<dbReference type="SMART" id="SM00854">
    <property type="entry name" value="PGA_cap"/>
    <property type="match status" value="1"/>
</dbReference>
<accession>A0A2M7QB83</accession>
<dbReference type="Gene3D" id="3.60.21.10">
    <property type="match status" value="1"/>
</dbReference>
<dbReference type="Pfam" id="PF09587">
    <property type="entry name" value="PGA_cap"/>
    <property type="match status" value="1"/>
</dbReference>
<dbReference type="PANTHER" id="PTHR33393">
    <property type="entry name" value="POLYGLUTAMINE SYNTHESIS ACCESSORY PROTEIN RV0574C-RELATED"/>
    <property type="match status" value="1"/>
</dbReference>
<dbReference type="InterPro" id="IPR029052">
    <property type="entry name" value="Metallo-depent_PP-like"/>
</dbReference>
<dbReference type="AlphaFoldDB" id="A0A2M7QB83"/>
<dbReference type="EMBL" id="PFLC01000001">
    <property type="protein sequence ID" value="PIY63417.1"/>
    <property type="molecule type" value="Genomic_DNA"/>
</dbReference>
<evidence type="ECO:0000259" key="2">
    <source>
        <dbReference type="SMART" id="SM00854"/>
    </source>
</evidence>
<dbReference type="InterPro" id="IPR052169">
    <property type="entry name" value="CW_Biosynth-Accessory"/>
</dbReference>
<organism evidence="3 4">
    <name type="scientific">Candidatus Uhrbacteria bacterium CG_4_10_14_0_8_um_filter_58_22</name>
    <dbReference type="NCBI Taxonomy" id="1975029"/>
    <lineage>
        <taxon>Bacteria</taxon>
        <taxon>Candidatus Uhriibacteriota</taxon>
    </lineage>
</organism>
<evidence type="ECO:0000313" key="4">
    <source>
        <dbReference type="Proteomes" id="UP000230973"/>
    </source>
</evidence>
<protein>
    <submittedName>
        <fullName evidence="3">AmmeMemoRadiSam system protein B</fullName>
    </submittedName>
</protein>
<evidence type="ECO:0000256" key="1">
    <source>
        <dbReference type="ARBA" id="ARBA00005662"/>
    </source>
</evidence>
<dbReference type="NCBIfam" id="TIGR04336">
    <property type="entry name" value="AmmeMemoSam_B"/>
    <property type="match status" value="1"/>
</dbReference>
<dbReference type="InterPro" id="IPR019079">
    <property type="entry name" value="Capsule_synth_CapA"/>
</dbReference>
<dbReference type="SUPFAM" id="SSF56300">
    <property type="entry name" value="Metallo-dependent phosphatases"/>
    <property type="match status" value="1"/>
</dbReference>
<proteinExistence type="inferred from homology"/>
<dbReference type="InterPro" id="IPR002737">
    <property type="entry name" value="MEMO1_fam"/>
</dbReference>